<organism evidence="1 2">
    <name type="scientific">Hemibagrus guttatus</name>
    <dbReference type="NCBI Taxonomy" id="175788"/>
    <lineage>
        <taxon>Eukaryota</taxon>
        <taxon>Metazoa</taxon>
        <taxon>Chordata</taxon>
        <taxon>Craniata</taxon>
        <taxon>Vertebrata</taxon>
        <taxon>Euteleostomi</taxon>
        <taxon>Actinopterygii</taxon>
        <taxon>Neopterygii</taxon>
        <taxon>Teleostei</taxon>
        <taxon>Ostariophysi</taxon>
        <taxon>Siluriformes</taxon>
        <taxon>Bagridae</taxon>
        <taxon>Hemibagrus</taxon>
    </lineage>
</organism>
<accession>A0AAE0UYI6</accession>
<name>A0AAE0UYI6_9TELE</name>
<comment type="caution">
    <text evidence="1">The sequence shown here is derived from an EMBL/GenBank/DDBJ whole genome shotgun (WGS) entry which is preliminary data.</text>
</comment>
<dbReference type="Proteomes" id="UP001274896">
    <property type="component" value="Unassembled WGS sequence"/>
</dbReference>
<protein>
    <submittedName>
        <fullName evidence="1">Uncharacterized protein</fullName>
    </submittedName>
</protein>
<proteinExistence type="predicted"/>
<sequence>MIVSKTITTCSNQKLWMTAKKSAELDNIHGKLFRECAEQLSDGFTDIFSTSLSSAVIPTCLKTTTIIPMQKTSTVSCLNDYHPITLTPIIMKCFERLFMRHIWPAATITAIISNAPQMMPLPRPSIRPLPT</sequence>
<evidence type="ECO:0000313" key="1">
    <source>
        <dbReference type="EMBL" id="KAK3529277.1"/>
    </source>
</evidence>
<keyword evidence="2" id="KW-1185">Reference proteome</keyword>
<dbReference type="AlphaFoldDB" id="A0AAE0UYI6"/>
<dbReference type="PANTHER" id="PTHR47510">
    <property type="entry name" value="REVERSE TRANSCRIPTASE DOMAIN-CONTAINING PROTEIN"/>
    <property type="match status" value="1"/>
</dbReference>
<reference evidence="1" key="1">
    <citation type="submission" date="2023-06" db="EMBL/GenBank/DDBJ databases">
        <title>Male Hemibagrus guttatus genome.</title>
        <authorList>
            <person name="Bian C."/>
        </authorList>
    </citation>
    <scope>NUCLEOTIDE SEQUENCE</scope>
    <source>
        <strain evidence="1">Male_cb2023</strain>
        <tissue evidence="1">Muscle</tissue>
    </source>
</reference>
<gene>
    <name evidence="1" type="ORF">QTP70_024825</name>
</gene>
<dbReference type="EMBL" id="JAUCMX010000012">
    <property type="protein sequence ID" value="KAK3529277.1"/>
    <property type="molecule type" value="Genomic_DNA"/>
</dbReference>
<evidence type="ECO:0000313" key="2">
    <source>
        <dbReference type="Proteomes" id="UP001274896"/>
    </source>
</evidence>
<dbReference type="PANTHER" id="PTHR47510:SF3">
    <property type="entry name" value="ENDO_EXONUCLEASE_PHOSPHATASE DOMAIN-CONTAINING PROTEIN"/>
    <property type="match status" value="1"/>
</dbReference>